<proteinExistence type="predicted"/>
<feature type="signal peptide" evidence="1">
    <location>
        <begin position="1"/>
        <end position="19"/>
    </location>
</feature>
<keyword evidence="3" id="KW-1185">Reference proteome</keyword>
<sequence>MKLRAALLALTLLAGAAEAGPVLMISLDGLRPADVIEAEKKGLKLPNLTAFLKQSAYASGVRNVLPTVTYPDHTTLITGVWPDKHGVGNNEMLDPTGKNLQGWYWYAEDIKVPTLWDAVHASGGKVGSVGWPVSVGSLAIDENVPEYWRAQNAEDLKLLRAVATPGLIGKLEKETRLPLGALFGEDPQHDVARATYAIEIMADLKPQFMTVHLVSLDHYQHTYGPDSAESKKALEALDADVGKLIAAAKAAHPDVTIAVVSDHGFAAVHDGVYLDRIFAEAGLITIENGKVTDWQAYAWNAGGSAAIVLKDPNDAAVKAKVEALLAKLAADPKSGVARVIDAKAVAERGGSPKASYWVDFKIGYSGEGDFTISKTYTLKGTHGYFPDHKEMRATFMIAGPGIKAAKLGEIDMRDIAPTLAKVLDVKLDKADGKPLL</sequence>
<dbReference type="EMBL" id="BAAADD010000003">
    <property type="protein sequence ID" value="GAA0566914.1"/>
    <property type="molecule type" value="Genomic_DNA"/>
</dbReference>
<dbReference type="Gene3D" id="3.40.720.10">
    <property type="entry name" value="Alkaline Phosphatase, subunit A"/>
    <property type="match status" value="1"/>
</dbReference>
<dbReference type="Pfam" id="PF01663">
    <property type="entry name" value="Phosphodiest"/>
    <property type="match status" value="1"/>
</dbReference>
<accession>A0ABP3PNG2</accession>
<dbReference type="Proteomes" id="UP001499951">
    <property type="component" value="Unassembled WGS sequence"/>
</dbReference>
<gene>
    <name evidence="2" type="ORF">GCM10008942_14270</name>
</gene>
<dbReference type="InterPro" id="IPR002591">
    <property type="entry name" value="Phosphodiest/P_Trfase"/>
</dbReference>
<dbReference type="InterPro" id="IPR017850">
    <property type="entry name" value="Alkaline_phosphatase_core_sf"/>
</dbReference>
<name>A0ABP3PNG2_9PROT</name>
<organism evidence="2 3">
    <name type="scientific">Rhizomicrobium electricum</name>
    <dbReference type="NCBI Taxonomy" id="480070"/>
    <lineage>
        <taxon>Bacteria</taxon>
        <taxon>Pseudomonadati</taxon>
        <taxon>Pseudomonadota</taxon>
        <taxon>Alphaproteobacteria</taxon>
        <taxon>Micropepsales</taxon>
        <taxon>Micropepsaceae</taxon>
        <taxon>Rhizomicrobium</taxon>
    </lineage>
</organism>
<reference evidence="3" key="1">
    <citation type="journal article" date="2019" name="Int. J. Syst. Evol. Microbiol.">
        <title>The Global Catalogue of Microorganisms (GCM) 10K type strain sequencing project: providing services to taxonomists for standard genome sequencing and annotation.</title>
        <authorList>
            <consortium name="The Broad Institute Genomics Platform"/>
            <consortium name="The Broad Institute Genome Sequencing Center for Infectious Disease"/>
            <person name="Wu L."/>
            <person name="Ma J."/>
        </authorList>
    </citation>
    <scope>NUCLEOTIDE SEQUENCE [LARGE SCALE GENOMIC DNA]</scope>
    <source>
        <strain evidence="3">JCM 15089</strain>
    </source>
</reference>
<dbReference type="SUPFAM" id="SSF53649">
    <property type="entry name" value="Alkaline phosphatase-like"/>
    <property type="match status" value="1"/>
</dbReference>
<evidence type="ECO:0000313" key="2">
    <source>
        <dbReference type="EMBL" id="GAA0566914.1"/>
    </source>
</evidence>
<evidence type="ECO:0000256" key="1">
    <source>
        <dbReference type="SAM" id="SignalP"/>
    </source>
</evidence>
<dbReference type="RefSeq" id="WP_166933077.1">
    <property type="nucleotide sequence ID" value="NZ_BAAADD010000003.1"/>
</dbReference>
<protein>
    <submittedName>
        <fullName evidence="2">Ectonucleotide pyrophosphatase/phosphodiesterase</fullName>
    </submittedName>
</protein>
<comment type="caution">
    <text evidence="2">The sequence shown here is derived from an EMBL/GenBank/DDBJ whole genome shotgun (WGS) entry which is preliminary data.</text>
</comment>
<keyword evidence="1" id="KW-0732">Signal</keyword>
<dbReference type="PANTHER" id="PTHR10151">
    <property type="entry name" value="ECTONUCLEOTIDE PYROPHOSPHATASE/PHOSPHODIESTERASE"/>
    <property type="match status" value="1"/>
</dbReference>
<dbReference type="PANTHER" id="PTHR10151:SF120">
    <property type="entry name" value="BIS(5'-ADENOSYL)-TRIPHOSPHATASE"/>
    <property type="match status" value="1"/>
</dbReference>
<feature type="chain" id="PRO_5046295815" evidence="1">
    <location>
        <begin position="20"/>
        <end position="436"/>
    </location>
</feature>
<evidence type="ECO:0000313" key="3">
    <source>
        <dbReference type="Proteomes" id="UP001499951"/>
    </source>
</evidence>
<dbReference type="CDD" id="cd16018">
    <property type="entry name" value="Enpp"/>
    <property type="match status" value="1"/>
</dbReference>